<comment type="caution">
    <text evidence="2">The sequence shown here is derived from an EMBL/GenBank/DDBJ whole genome shotgun (WGS) entry which is preliminary data.</text>
</comment>
<keyword evidence="3" id="KW-1185">Reference proteome</keyword>
<reference evidence="2 3" key="1">
    <citation type="submission" date="2018-11" db="EMBL/GenBank/DDBJ databases">
        <authorList>
            <person name="Zhou Z."/>
            <person name="Wang G."/>
        </authorList>
    </citation>
    <scope>NUCLEOTIDE SEQUENCE [LARGE SCALE GENOMIC DNA]</scope>
    <source>
        <strain evidence="2 3">KCTC42998</strain>
    </source>
</reference>
<dbReference type="AlphaFoldDB" id="A0A3P1CH45"/>
<dbReference type="Proteomes" id="UP000274271">
    <property type="component" value="Unassembled WGS sequence"/>
</dbReference>
<gene>
    <name evidence="2" type="ORF">EHT87_21025</name>
</gene>
<feature type="transmembrane region" description="Helical" evidence="1">
    <location>
        <begin position="144"/>
        <end position="167"/>
    </location>
</feature>
<feature type="transmembrane region" description="Helical" evidence="1">
    <location>
        <begin position="75"/>
        <end position="98"/>
    </location>
</feature>
<accession>A0A3P1CH45</accession>
<dbReference type="OrthoDB" id="6384283at2"/>
<evidence type="ECO:0000313" key="2">
    <source>
        <dbReference type="EMBL" id="RRB12671.1"/>
    </source>
</evidence>
<dbReference type="InterPro" id="IPR025250">
    <property type="entry name" value="DUF4199"/>
</dbReference>
<evidence type="ECO:0000313" key="3">
    <source>
        <dbReference type="Proteomes" id="UP000274271"/>
    </source>
</evidence>
<dbReference type="EMBL" id="RQJP01000004">
    <property type="protein sequence ID" value="RRB12671.1"/>
    <property type="molecule type" value="Genomic_DNA"/>
</dbReference>
<keyword evidence="1" id="KW-0812">Transmembrane</keyword>
<dbReference type="RefSeq" id="WP_124908623.1">
    <property type="nucleotide sequence ID" value="NZ_RQJP01000004.1"/>
</dbReference>
<dbReference type="Pfam" id="PF13858">
    <property type="entry name" value="DUF4199"/>
    <property type="match status" value="1"/>
</dbReference>
<organism evidence="2 3">
    <name type="scientific">Larkinella knui</name>
    <dbReference type="NCBI Taxonomy" id="2025310"/>
    <lineage>
        <taxon>Bacteria</taxon>
        <taxon>Pseudomonadati</taxon>
        <taxon>Bacteroidota</taxon>
        <taxon>Cytophagia</taxon>
        <taxon>Cytophagales</taxon>
        <taxon>Spirosomataceae</taxon>
        <taxon>Larkinella</taxon>
    </lineage>
</organism>
<name>A0A3P1CH45_9BACT</name>
<proteinExistence type="predicted"/>
<protein>
    <submittedName>
        <fullName evidence="2">DUF4199 domain-containing protein</fullName>
    </submittedName>
</protein>
<sequence>MKKIVLVCGLIAGIILTCVMVVSTAVCYTNNNYEGNMVLGYASMILAFSLIFVGIKNFRDNYNNRIISFGKAFTIGLYITLIASSMYVFTWLIEYYVFIPDFMEKYIDHVLKEAKANGASQLELDKKLAELAGYTEMYKSPLGVIALTYLEILPVGLIISLICALLLKRNNQPIQTA</sequence>
<feature type="transmembrane region" description="Helical" evidence="1">
    <location>
        <begin position="37"/>
        <end position="55"/>
    </location>
</feature>
<evidence type="ECO:0000256" key="1">
    <source>
        <dbReference type="SAM" id="Phobius"/>
    </source>
</evidence>
<keyword evidence="1" id="KW-0472">Membrane</keyword>
<keyword evidence="1" id="KW-1133">Transmembrane helix</keyword>